<feature type="transmembrane region" description="Helical" evidence="1">
    <location>
        <begin position="152"/>
        <end position="170"/>
    </location>
</feature>
<keyword evidence="1" id="KW-0472">Membrane</keyword>
<dbReference type="AlphaFoldDB" id="A0AAV8SJL5"/>
<proteinExistence type="predicted"/>
<sequence length="464" mass="52748">MPLPWKKSRVPRISRIVADLQFRKHGNSLVLETGFPTSLVDLFVKNRDKLKRPFKSKKHKVQDQSLVEEEEIVVSDPVIVTNSRELDDVLEKNQTLRAGNLEEERNKYCGFKLVTHGHGNLVGSHVHKVVQDCVHGVREGENEKEIRKVRRVCVLTGLVMFMVVILGLSLKKLAVAITTSAFLFIFLEHVGDYVSCWSEGRPKAGLIQRMFCLYPPRTVVPISKKVKSCRHSEKQTIVQEEDYFSSHPCDMFDAPDGDFHCCGEEIQVLEGMVSQVEENRNMENNLDPLSRDKKLGYLQAMKKKRVLEVEGNGTAVLGSTKAKIKTKMRKLVRNGKKWRRNKVKEWDANNDGGGLWEEDKLEEADQIDGQQGLEDAGKSSGYPLAEGQEMEQERIEVGGEAEADMIVVVEKRMVIQRKDNNSTYPTFIIIILGGLVEGRMVAFSLTVAWWLVLKLVLRYRKCVN</sequence>
<accession>A0AAV8SJL5</accession>
<protein>
    <submittedName>
        <fullName evidence="2">Uncharacterized protein</fullName>
    </submittedName>
</protein>
<keyword evidence="1" id="KW-1133">Transmembrane helix</keyword>
<dbReference type="Proteomes" id="UP001159364">
    <property type="component" value="Linkage Group LG10"/>
</dbReference>
<organism evidence="2 3">
    <name type="scientific">Erythroxylum novogranatense</name>
    <dbReference type="NCBI Taxonomy" id="1862640"/>
    <lineage>
        <taxon>Eukaryota</taxon>
        <taxon>Viridiplantae</taxon>
        <taxon>Streptophyta</taxon>
        <taxon>Embryophyta</taxon>
        <taxon>Tracheophyta</taxon>
        <taxon>Spermatophyta</taxon>
        <taxon>Magnoliopsida</taxon>
        <taxon>eudicotyledons</taxon>
        <taxon>Gunneridae</taxon>
        <taxon>Pentapetalae</taxon>
        <taxon>rosids</taxon>
        <taxon>fabids</taxon>
        <taxon>Malpighiales</taxon>
        <taxon>Erythroxylaceae</taxon>
        <taxon>Erythroxylum</taxon>
    </lineage>
</organism>
<dbReference type="EMBL" id="JAIWQS010000010">
    <property type="protein sequence ID" value="KAJ8752176.1"/>
    <property type="molecule type" value="Genomic_DNA"/>
</dbReference>
<feature type="transmembrane region" description="Helical" evidence="1">
    <location>
        <begin position="427"/>
        <end position="452"/>
    </location>
</feature>
<gene>
    <name evidence="2" type="ORF">K2173_003784</name>
</gene>
<keyword evidence="3" id="KW-1185">Reference proteome</keyword>
<evidence type="ECO:0000313" key="2">
    <source>
        <dbReference type="EMBL" id="KAJ8752176.1"/>
    </source>
</evidence>
<dbReference type="PANTHER" id="PTHR36381">
    <property type="entry name" value="ETHYLENE-REGULATED TRANSCRIPT 2 (ERT2)"/>
    <property type="match status" value="1"/>
</dbReference>
<evidence type="ECO:0000313" key="3">
    <source>
        <dbReference type="Proteomes" id="UP001159364"/>
    </source>
</evidence>
<name>A0AAV8SJL5_9ROSI</name>
<keyword evidence="1" id="KW-0812">Transmembrane</keyword>
<dbReference type="PANTHER" id="PTHR36381:SF1">
    <property type="entry name" value="ETHYLENE-REGULATED TRANSCRIPT 2 (ERT2)"/>
    <property type="match status" value="1"/>
</dbReference>
<evidence type="ECO:0000256" key="1">
    <source>
        <dbReference type="SAM" id="Phobius"/>
    </source>
</evidence>
<comment type="caution">
    <text evidence="2">The sequence shown here is derived from an EMBL/GenBank/DDBJ whole genome shotgun (WGS) entry which is preliminary data.</text>
</comment>
<reference evidence="2 3" key="1">
    <citation type="submission" date="2021-09" db="EMBL/GenBank/DDBJ databases">
        <title>Genomic insights and catalytic innovation underlie evolution of tropane alkaloids biosynthesis.</title>
        <authorList>
            <person name="Wang Y.-J."/>
            <person name="Tian T."/>
            <person name="Huang J.-P."/>
            <person name="Huang S.-X."/>
        </authorList>
    </citation>
    <scope>NUCLEOTIDE SEQUENCE [LARGE SCALE GENOMIC DNA]</scope>
    <source>
        <strain evidence="2">KIB-2018</strain>
        <tissue evidence="2">Leaf</tissue>
    </source>
</reference>